<gene>
    <name evidence="2" type="ORF">UV61_C0012G0017</name>
</gene>
<organism evidence="2 3">
    <name type="scientific">Candidatus Gottesmanbacteria bacterium GW2011_GWB1_43_11</name>
    <dbReference type="NCBI Taxonomy" id="1618446"/>
    <lineage>
        <taxon>Bacteria</taxon>
        <taxon>Candidatus Gottesmaniibacteriota</taxon>
    </lineage>
</organism>
<proteinExistence type="predicted"/>
<keyword evidence="1" id="KW-0472">Membrane</keyword>
<accession>A0A0G1CK66</accession>
<name>A0A0G1CK66_9BACT</name>
<comment type="caution">
    <text evidence="2">The sequence shown here is derived from an EMBL/GenBank/DDBJ whole genome shotgun (WGS) entry which is preliminary data.</text>
</comment>
<dbReference type="STRING" id="1618446.UV61_C0012G0017"/>
<dbReference type="EMBL" id="LCFD01000012">
    <property type="protein sequence ID" value="KKS86190.1"/>
    <property type="molecule type" value="Genomic_DNA"/>
</dbReference>
<keyword evidence="1" id="KW-1133">Transmembrane helix</keyword>
<evidence type="ECO:0000313" key="2">
    <source>
        <dbReference type="EMBL" id="KKS86190.1"/>
    </source>
</evidence>
<dbReference type="Proteomes" id="UP000034050">
    <property type="component" value="Unassembled WGS sequence"/>
</dbReference>
<feature type="transmembrane region" description="Helical" evidence="1">
    <location>
        <begin position="29"/>
        <end position="50"/>
    </location>
</feature>
<reference evidence="2 3" key="1">
    <citation type="journal article" date="2015" name="Nature">
        <title>rRNA introns, odd ribosomes, and small enigmatic genomes across a large radiation of phyla.</title>
        <authorList>
            <person name="Brown C.T."/>
            <person name="Hug L.A."/>
            <person name="Thomas B.C."/>
            <person name="Sharon I."/>
            <person name="Castelle C.J."/>
            <person name="Singh A."/>
            <person name="Wilkins M.J."/>
            <person name="Williams K.H."/>
            <person name="Banfield J.F."/>
        </authorList>
    </citation>
    <scope>NUCLEOTIDE SEQUENCE [LARGE SCALE GENOMIC DNA]</scope>
</reference>
<keyword evidence="1" id="KW-0812">Transmembrane</keyword>
<dbReference type="AlphaFoldDB" id="A0A0G1CK66"/>
<evidence type="ECO:0000313" key="3">
    <source>
        <dbReference type="Proteomes" id="UP000034050"/>
    </source>
</evidence>
<protein>
    <submittedName>
        <fullName evidence="2">Uncharacterized protein</fullName>
    </submittedName>
</protein>
<sequence>MPSREINLSFDTRRPNPNVVETWKFIKRFLPPVLGIYALILLGVLGYSFYLTRTLDQLDASLNQTREQIKSLARNEGMYLVLKQKAQAVAFIQKNRYPFADQFAFYKNLELAGGILNNLSLNGAGQTTFTVHIDDTPRLDGYINVLVGEATQKFHSVELNSIGFNPDGSYNIGLNVSEIVKKSL</sequence>
<evidence type="ECO:0000256" key="1">
    <source>
        <dbReference type="SAM" id="Phobius"/>
    </source>
</evidence>